<feature type="non-terminal residue" evidence="6">
    <location>
        <position position="1"/>
    </location>
</feature>
<dbReference type="PANTHER" id="PTHR47447:SF27">
    <property type="entry name" value="PENTACOTRIPEPTIDE-REPEAT REGION OF PRORP DOMAIN-CONTAINING PROTEIN"/>
    <property type="match status" value="1"/>
</dbReference>
<evidence type="ECO:0000313" key="7">
    <source>
        <dbReference type="EMBL" id="JAT65469.1"/>
    </source>
</evidence>
<reference evidence="6" key="1">
    <citation type="submission" date="2015-07" db="EMBL/GenBank/DDBJ databases">
        <title>Transcriptome Assembly of Anthurium amnicola.</title>
        <authorList>
            <person name="Suzuki J."/>
        </authorList>
    </citation>
    <scope>NUCLEOTIDE SEQUENCE</scope>
</reference>
<dbReference type="InterPro" id="IPR011990">
    <property type="entry name" value="TPR-like_helical_dom_sf"/>
</dbReference>
<sequence length="593" mass="66292">RAGNFRGRRAHPMLVTTVGDVAVARFLPAVHHAHKLGAIWIHSLRRSDPKPSGNPNKSAALRGGAGRRAAPAAPKAPPYMRDTIAGVSRALRSLTWEDARRQLGALPIRWDSYTVNQVLKTHPPMEKAWLFFLWVAHGRGFKHDHFTYTTMLDILGEAGRIASMEHLFREMEEKGLRVDAATYTSVLHWLAKAGDLRGSVGMWEEMRRMGCEPTVVSYTAFVKVLLDHGRPREAAAVYREMLEAGLSPTCHTYTVLVEYLAGSGKFNDALGIMNKMQEAGVQPDKAMCNILIQKCSKFGEITTMFQVLQYMKQHSLVLRLQIFLVALETLRNSGKSDHLLREVNPHFSSVGMEQETSDSEHAVYDINTCIDRGIVINLLARQNFVAIDHILRGMILQNMKLDAELISAVIEVSCRNERLPIALLAFQYSVRLGQKHGRHTYLALIGPLIRLSCFQEVLKIVEEMIKEGQRLGTYLVSLLVLRLGCAGMSAVAAKLFYSLPGDQNAVTYTALIHAYLQSAEIDKGLEVYASMRKGGIRASSGTYEVLIVGLNEAGRSHEAEFFKKEKKRWQFYESSLQSLSLEETLCDCFFNGG</sequence>
<comment type="similarity">
    <text evidence="1">Belongs to the PPR family. P subfamily.</text>
</comment>
<evidence type="ECO:0000256" key="3">
    <source>
        <dbReference type="PROSITE-ProRule" id="PRU00708"/>
    </source>
</evidence>
<dbReference type="Pfam" id="PF13812">
    <property type="entry name" value="PPR_3"/>
    <property type="match status" value="1"/>
</dbReference>
<feature type="repeat" description="PPR" evidence="3">
    <location>
        <begin position="144"/>
        <end position="178"/>
    </location>
</feature>
<proteinExistence type="inferred from homology"/>
<feature type="domain" description="PROP1-like PPR" evidence="5">
    <location>
        <begin position="234"/>
        <end position="358"/>
    </location>
</feature>
<feature type="compositionally biased region" description="Low complexity" evidence="4">
    <location>
        <begin position="59"/>
        <end position="73"/>
    </location>
</feature>
<dbReference type="PROSITE" id="PS51375">
    <property type="entry name" value="PPR"/>
    <property type="match status" value="5"/>
</dbReference>
<evidence type="ECO:0000313" key="6">
    <source>
        <dbReference type="EMBL" id="JAT64157.1"/>
    </source>
</evidence>
<evidence type="ECO:0000256" key="1">
    <source>
        <dbReference type="ARBA" id="ARBA00007626"/>
    </source>
</evidence>
<dbReference type="Pfam" id="PF17177">
    <property type="entry name" value="PPR_long"/>
    <property type="match status" value="1"/>
</dbReference>
<protein>
    <submittedName>
        <fullName evidence="6">Pentatricopeptide repeat-containing protein At2g01390</fullName>
    </submittedName>
</protein>
<feature type="repeat" description="PPR" evidence="3">
    <location>
        <begin position="214"/>
        <end position="248"/>
    </location>
</feature>
<dbReference type="InterPro" id="IPR002885">
    <property type="entry name" value="PPR_rpt"/>
</dbReference>
<feature type="repeat" description="PPR" evidence="3">
    <location>
        <begin position="249"/>
        <end position="283"/>
    </location>
</feature>
<dbReference type="Pfam" id="PF13041">
    <property type="entry name" value="PPR_2"/>
    <property type="match status" value="1"/>
</dbReference>
<dbReference type="AlphaFoldDB" id="A0A1D1ZB95"/>
<keyword evidence="2" id="KW-0677">Repeat</keyword>
<dbReference type="PANTHER" id="PTHR47447">
    <property type="entry name" value="OS03G0856100 PROTEIN"/>
    <property type="match status" value="1"/>
</dbReference>
<evidence type="ECO:0000259" key="5">
    <source>
        <dbReference type="Pfam" id="PF17177"/>
    </source>
</evidence>
<accession>A0A1D1ZB95</accession>
<dbReference type="EMBL" id="GDJX01002467">
    <property type="protein sequence ID" value="JAT65469.1"/>
    <property type="molecule type" value="Transcribed_RNA"/>
</dbReference>
<feature type="region of interest" description="Disordered" evidence="4">
    <location>
        <begin position="47"/>
        <end position="80"/>
    </location>
</feature>
<dbReference type="InterPro" id="IPR033443">
    <property type="entry name" value="PROP1-like_PPR_dom"/>
</dbReference>
<feature type="repeat" description="PPR" evidence="3">
    <location>
        <begin position="179"/>
        <end position="213"/>
    </location>
</feature>
<evidence type="ECO:0000256" key="2">
    <source>
        <dbReference type="ARBA" id="ARBA00022737"/>
    </source>
</evidence>
<dbReference type="Gene3D" id="1.25.40.10">
    <property type="entry name" value="Tetratricopeptide repeat domain"/>
    <property type="match status" value="4"/>
</dbReference>
<dbReference type="NCBIfam" id="TIGR00756">
    <property type="entry name" value="PPR"/>
    <property type="match status" value="5"/>
</dbReference>
<dbReference type="EMBL" id="GDJX01003779">
    <property type="protein sequence ID" value="JAT64157.1"/>
    <property type="molecule type" value="Transcribed_RNA"/>
</dbReference>
<name>A0A1D1ZB95_9ARAE</name>
<evidence type="ECO:0000256" key="4">
    <source>
        <dbReference type="SAM" id="MobiDB-lite"/>
    </source>
</evidence>
<gene>
    <name evidence="6" type="primary">At2g01390</name>
    <name evidence="6" type="synonym">At2g01380_4</name>
    <name evidence="7" type="synonym">At2g01380_5</name>
    <name evidence="6" type="ORF">g.64499</name>
    <name evidence="7" type="ORF">g.64501</name>
</gene>
<feature type="repeat" description="PPR" evidence="3">
    <location>
        <begin position="504"/>
        <end position="538"/>
    </location>
</feature>
<organism evidence="6">
    <name type="scientific">Anthurium amnicola</name>
    <dbReference type="NCBI Taxonomy" id="1678845"/>
    <lineage>
        <taxon>Eukaryota</taxon>
        <taxon>Viridiplantae</taxon>
        <taxon>Streptophyta</taxon>
        <taxon>Embryophyta</taxon>
        <taxon>Tracheophyta</taxon>
        <taxon>Spermatophyta</taxon>
        <taxon>Magnoliopsida</taxon>
        <taxon>Liliopsida</taxon>
        <taxon>Araceae</taxon>
        <taxon>Pothoideae</taxon>
        <taxon>Potheae</taxon>
        <taxon>Anthurium</taxon>
    </lineage>
</organism>